<feature type="signal peptide" evidence="1">
    <location>
        <begin position="1"/>
        <end position="19"/>
    </location>
</feature>
<evidence type="ECO:0000256" key="1">
    <source>
        <dbReference type="SAM" id="SignalP"/>
    </source>
</evidence>
<organism evidence="2 3">
    <name type="scientific">Aspergillus puulaauensis</name>
    <dbReference type="NCBI Taxonomy" id="1220207"/>
    <lineage>
        <taxon>Eukaryota</taxon>
        <taxon>Fungi</taxon>
        <taxon>Dikarya</taxon>
        <taxon>Ascomycota</taxon>
        <taxon>Pezizomycotina</taxon>
        <taxon>Eurotiomycetes</taxon>
        <taxon>Eurotiomycetidae</taxon>
        <taxon>Eurotiales</taxon>
        <taxon>Aspergillaceae</taxon>
        <taxon>Aspergillus</taxon>
    </lineage>
</organism>
<dbReference type="OrthoDB" id="4508303at2759"/>
<reference evidence="2" key="2">
    <citation type="submission" date="2021-02" db="EMBL/GenBank/DDBJ databases">
        <title>Aspergillus puulaauensis MK2 genome sequence.</title>
        <authorList>
            <person name="Futagami T."/>
            <person name="Mori K."/>
            <person name="Kadooka C."/>
            <person name="Tanaka T."/>
        </authorList>
    </citation>
    <scope>NUCLEOTIDE SEQUENCE</scope>
    <source>
        <strain evidence="2">MK2</strain>
    </source>
</reference>
<accession>A0A7R7XCI8</accession>
<evidence type="ECO:0000313" key="2">
    <source>
        <dbReference type="EMBL" id="BCS18718.1"/>
    </source>
</evidence>
<protein>
    <recommendedName>
        <fullName evidence="4">Extracellular membrane protein CFEM domain-containing protein</fullName>
    </recommendedName>
</protein>
<dbReference type="GeneID" id="64968723"/>
<dbReference type="RefSeq" id="XP_041550912.1">
    <property type="nucleotide sequence ID" value="XM_041697648.1"/>
</dbReference>
<proteinExistence type="predicted"/>
<sequence length="151" mass="15911">MRSLAVLPLVLLGATSVVADQSFQEYLEETFPSCIVGCATGTLNNVTECSKDATSSNNREDIDCVCNTLREADRSVVRQFVEDLSGCVFDSDCSEDDLEKISDVEAENIQDSVCQSDSASEGSGEDNGATLLSAGSTFLLTAGAAGIFAFL</sequence>
<reference evidence="2" key="1">
    <citation type="submission" date="2021-01" db="EMBL/GenBank/DDBJ databases">
        <authorList>
            <consortium name="Aspergillus puulaauensis MK2 genome sequencing consortium"/>
            <person name="Kazuki M."/>
            <person name="Futagami T."/>
        </authorList>
    </citation>
    <scope>NUCLEOTIDE SEQUENCE</scope>
    <source>
        <strain evidence="2">MK2</strain>
    </source>
</reference>
<feature type="chain" id="PRO_5030654875" description="Extracellular membrane protein CFEM domain-containing protein" evidence="1">
    <location>
        <begin position="20"/>
        <end position="151"/>
    </location>
</feature>
<dbReference type="Proteomes" id="UP000654913">
    <property type="component" value="Chromosome 1"/>
</dbReference>
<dbReference type="AlphaFoldDB" id="A0A7R7XCI8"/>
<keyword evidence="3" id="KW-1185">Reference proteome</keyword>
<keyword evidence="1" id="KW-0732">Signal</keyword>
<evidence type="ECO:0008006" key="4">
    <source>
        <dbReference type="Google" id="ProtNLM"/>
    </source>
</evidence>
<dbReference type="KEGG" id="apuu:APUU_11546S"/>
<name>A0A7R7XCI8_9EURO</name>
<gene>
    <name evidence="2" type="ORF">APUU_11546S</name>
</gene>
<dbReference type="EMBL" id="AP024443">
    <property type="protein sequence ID" value="BCS18718.1"/>
    <property type="molecule type" value="Genomic_DNA"/>
</dbReference>
<evidence type="ECO:0000313" key="3">
    <source>
        <dbReference type="Proteomes" id="UP000654913"/>
    </source>
</evidence>